<dbReference type="WBParaSite" id="BXY_1079900.1">
    <property type="protein sequence ID" value="BXY_1079900.1"/>
    <property type="gene ID" value="BXY_1079900"/>
</dbReference>
<evidence type="ECO:0000313" key="1">
    <source>
        <dbReference type="EMBL" id="CAD5213938.1"/>
    </source>
</evidence>
<proteinExistence type="predicted"/>
<sequence>MPSRAQRALPGTVAINRIGFRVRTVNVDQFEARGSYKKETMELISGYKVLALTLLEWTPPTHTADAPGQEGPKHYSQRWKDVALTGQ</sequence>
<evidence type="ECO:0000313" key="3">
    <source>
        <dbReference type="Proteomes" id="UP000659654"/>
    </source>
</evidence>
<accession>A0A1I7SCP7</accession>
<evidence type="ECO:0000313" key="4">
    <source>
        <dbReference type="WBParaSite" id="BXY_1079900.1"/>
    </source>
</evidence>
<organism evidence="2 4">
    <name type="scientific">Bursaphelenchus xylophilus</name>
    <name type="common">Pinewood nematode worm</name>
    <name type="synonym">Aphelenchoides xylophilus</name>
    <dbReference type="NCBI Taxonomy" id="6326"/>
    <lineage>
        <taxon>Eukaryota</taxon>
        <taxon>Metazoa</taxon>
        <taxon>Ecdysozoa</taxon>
        <taxon>Nematoda</taxon>
        <taxon>Chromadorea</taxon>
        <taxon>Rhabditida</taxon>
        <taxon>Tylenchina</taxon>
        <taxon>Tylenchomorpha</taxon>
        <taxon>Aphelenchoidea</taxon>
        <taxon>Aphelenchoididae</taxon>
        <taxon>Bursaphelenchus</taxon>
    </lineage>
</organism>
<reference evidence="1" key="2">
    <citation type="submission" date="2020-09" db="EMBL/GenBank/DDBJ databases">
        <authorList>
            <person name="Kikuchi T."/>
        </authorList>
    </citation>
    <scope>NUCLEOTIDE SEQUENCE</scope>
    <source>
        <strain evidence="1">Ka4C1</strain>
    </source>
</reference>
<reference evidence="4" key="1">
    <citation type="submission" date="2016-11" db="UniProtKB">
        <authorList>
            <consortium name="WormBaseParasite"/>
        </authorList>
    </citation>
    <scope>IDENTIFICATION</scope>
</reference>
<keyword evidence="3" id="KW-1185">Reference proteome</keyword>
<dbReference type="EMBL" id="CAJFDI010000002">
    <property type="protein sequence ID" value="CAD5213938.1"/>
    <property type="molecule type" value="Genomic_DNA"/>
</dbReference>
<dbReference type="AlphaFoldDB" id="A0A1I7SCP7"/>
<gene>
    <name evidence="1" type="ORF">BXYJ_LOCUS3280</name>
</gene>
<evidence type="ECO:0000313" key="2">
    <source>
        <dbReference type="Proteomes" id="UP000095284"/>
    </source>
</evidence>
<dbReference type="Proteomes" id="UP000095284">
    <property type="component" value="Unplaced"/>
</dbReference>
<dbReference type="Proteomes" id="UP000582659">
    <property type="component" value="Unassembled WGS sequence"/>
</dbReference>
<dbReference type="Proteomes" id="UP000659654">
    <property type="component" value="Unassembled WGS sequence"/>
</dbReference>
<protein>
    <submittedName>
        <fullName evidence="1">(pine wood nematode) hypothetical protein</fullName>
    </submittedName>
</protein>
<dbReference type="EMBL" id="CAJFCV020000002">
    <property type="protein sequence ID" value="CAG9093723.1"/>
    <property type="molecule type" value="Genomic_DNA"/>
</dbReference>
<name>A0A1I7SCP7_BURXY</name>